<dbReference type="EMBL" id="JAMKFB020000007">
    <property type="protein sequence ID" value="KAL0189396.1"/>
    <property type="molecule type" value="Genomic_DNA"/>
</dbReference>
<feature type="non-terminal residue" evidence="1">
    <location>
        <position position="105"/>
    </location>
</feature>
<dbReference type="Proteomes" id="UP001529510">
    <property type="component" value="Unassembled WGS sequence"/>
</dbReference>
<name>A0ABD0QT81_CIRMR</name>
<evidence type="ECO:0000313" key="2">
    <source>
        <dbReference type="Proteomes" id="UP001529510"/>
    </source>
</evidence>
<dbReference type="Gene3D" id="2.130.10.10">
    <property type="entry name" value="YVTN repeat-like/Quinoprotein amine dehydrogenase"/>
    <property type="match status" value="1"/>
</dbReference>
<evidence type="ECO:0000313" key="1">
    <source>
        <dbReference type="EMBL" id="KAL0189396.1"/>
    </source>
</evidence>
<accession>A0ABD0QT81</accession>
<sequence>MSAVTALAHGRHYIISCSSDGMLNLWHLDEQTRPVRSLPRAHGSAVDWAADSLTLCLDDSVLVLQMGHCLQVLYVEKNSLDIPVVTTACDGRLLVVFYDGSHLVK</sequence>
<dbReference type="SUPFAM" id="SSF117289">
    <property type="entry name" value="Nucleoporin domain"/>
    <property type="match status" value="1"/>
</dbReference>
<comment type="caution">
    <text evidence="1">The sequence shown here is derived from an EMBL/GenBank/DDBJ whole genome shotgun (WGS) entry which is preliminary data.</text>
</comment>
<dbReference type="AlphaFoldDB" id="A0ABD0QT81"/>
<dbReference type="InterPro" id="IPR015943">
    <property type="entry name" value="WD40/YVTN_repeat-like_dom_sf"/>
</dbReference>
<proteinExistence type="predicted"/>
<keyword evidence="2" id="KW-1185">Reference proteome</keyword>
<organism evidence="1 2">
    <name type="scientific">Cirrhinus mrigala</name>
    <name type="common">Mrigala</name>
    <dbReference type="NCBI Taxonomy" id="683832"/>
    <lineage>
        <taxon>Eukaryota</taxon>
        <taxon>Metazoa</taxon>
        <taxon>Chordata</taxon>
        <taxon>Craniata</taxon>
        <taxon>Vertebrata</taxon>
        <taxon>Euteleostomi</taxon>
        <taxon>Actinopterygii</taxon>
        <taxon>Neopterygii</taxon>
        <taxon>Teleostei</taxon>
        <taxon>Ostariophysi</taxon>
        <taxon>Cypriniformes</taxon>
        <taxon>Cyprinidae</taxon>
        <taxon>Labeoninae</taxon>
        <taxon>Labeonini</taxon>
        <taxon>Cirrhinus</taxon>
    </lineage>
</organism>
<protein>
    <submittedName>
        <fullName evidence="1">Uncharacterized protein</fullName>
    </submittedName>
</protein>
<reference evidence="1 2" key="1">
    <citation type="submission" date="2024-05" db="EMBL/GenBank/DDBJ databases">
        <title>Genome sequencing and assembly of Indian major carp, Cirrhinus mrigala (Hamilton, 1822).</title>
        <authorList>
            <person name="Mohindra V."/>
            <person name="Chowdhury L.M."/>
            <person name="Lal K."/>
            <person name="Jena J.K."/>
        </authorList>
    </citation>
    <scope>NUCLEOTIDE SEQUENCE [LARGE SCALE GENOMIC DNA]</scope>
    <source>
        <strain evidence="1">CM1030</strain>
        <tissue evidence="1">Blood</tissue>
    </source>
</reference>
<gene>
    <name evidence="1" type="ORF">M9458_016495</name>
</gene>